<dbReference type="PRINTS" id="PR00038">
    <property type="entry name" value="HTHLUXR"/>
</dbReference>
<dbReference type="Gene3D" id="1.10.10.10">
    <property type="entry name" value="Winged helix-like DNA-binding domain superfamily/Winged helix DNA-binding domain"/>
    <property type="match status" value="1"/>
</dbReference>
<dbReference type="PROSITE" id="PS00622">
    <property type="entry name" value="HTH_LUXR_1"/>
    <property type="match status" value="1"/>
</dbReference>
<reference evidence="5 6" key="1">
    <citation type="submission" date="2016-10" db="EMBL/GenBank/DDBJ databases">
        <authorList>
            <person name="de Groot N.N."/>
        </authorList>
    </citation>
    <scope>NUCLEOTIDE SEQUENCE [LARGE SCALE GENOMIC DNA]</scope>
    <source>
        <strain evidence="5 6">LMG 2247</strain>
    </source>
</reference>
<sequence length="502" mass="55685">MDTTSSDSTGRQWSVALIQTKMIPPRLPPGCVQRPALLQRLHEAPARGVTVVTAPAGFGKTTLLAGWCEALSEQKHPVAWLSLDEEDDDPQQFGAYLVAAFSRTSEDISWQAQQLLNHDALTPIKTVISALLNGIAAYGRCVFLILDDADRLTAMPVLAIASRLLRYAPENMHILLGARGEPALLLGQFRSPNELVRIDVDDLRFSTNDAQAVFDQTGAVPLDRTSVELLNEATEGWVAGLQLASLALREVSDAAKVASNLTGAAFGIDRYLNDTVLAHLPPPMLKFLLYTSILERLTPALCDAIMGGGNESWAKLDWLERHSVFIWPLDETQGWYRYHALLSEALRRRLLRQMPQEVRLLHRRASQWFSRSRLWPEAVRHALAAGDPEQAAQWMENCAMEMLEHGEFYTLPGWVGKLPPAATPLPVDAVTTSSDILTAREFEVLNHVACGLSNKEIGRSLKLAPETVKWHLKNIFEKLDVSSRIEAVQRVFGVTVRTALSR</sequence>
<keyword evidence="1" id="KW-0805">Transcription regulation</keyword>
<dbReference type="Pfam" id="PF25873">
    <property type="entry name" value="WHD_MalT"/>
    <property type="match status" value="1"/>
</dbReference>
<dbReference type="InterPro" id="IPR049945">
    <property type="entry name" value="AAA_22"/>
</dbReference>
<dbReference type="SUPFAM" id="SSF46894">
    <property type="entry name" value="C-terminal effector domain of the bipartite response regulators"/>
    <property type="match status" value="1"/>
</dbReference>
<protein>
    <submittedName>
        <fullName evidence="5">LuxR family transcriptional regulator, maltose regulon positive regulatory protein</fullName>
    </submittedName>
</protein>
<evidence type="ECO:0000256" key="1">
    <source>
        <dbReference type="ARBA" id="ARBA00023015"/>
    </source>
</evidence>
<dbReference type="PANTHER" id="PTHR44688">
    <property type="entry name" value="DNA-BINDING TRANSCRIPTIONAL ACTIVATOR DEVR_DOSR"/>
    <property type="match status" value="1"/>
</dbReference>
<organism evidence="5 6">
    <name type="scientific">Paraburkholderia phenazinium</name>
    <dbReference type="NCBI Taxonomy" id="60549"/>
    <lineage>
        <taxon>Bacteria</taxon>
        <taxon>Pseudomonadati</taxon>
        <taxon>Pseudomonadota</taxon>
        <taxon>Betaproteobacteria</taxon>
        <taxon>Burkholderiales</taxon>
        <taxon>Burkholderiaceae</taxon>
        <taxon>Paraburkholderia</taxon>
    </lineage>
</organism>
<feature type="domain" description="HTH luxR-type" evidence="4">
    <location>
        <begin position="430"/>
        <end position="495"/>
    </location>
</feature>
<evidence type="ECO:0000313" key="5">
    <source>
        <dbReference type="EMBL" id="SDG22795.1"/>
    </source>
</evidence>
<dbReference type="Gene3D" id="3.40.50.300">
    <property type="entry name" value="P-loop containing nucleotide triphosphate hydrolases"/>
    <property type="match status" value="1"/>
</dbReference>
<dbReference type="AlphaFoldDB" id="A0A1G7SID0"/>
<dbReference type="OrthoDB" id="134985at2"/>
<dbReference type="GO" id="GO:0016887">
    <property type="term" value="F:ATP hydrolysis activity"/>
    <property type="evidence" value="ECO:0007669"/>
    <property type="project" value="InterPro"/>
</dbReference>
<gene>
    <name evidence="5" type="ORF">SAMN05216466_102533</name>
</gene>
<dbReference type="RefSeq" id="WP_090682683.1">
    <property type="nucleotide sequence ID" value="NZ_CADERL010000002.1"/>
</dbReference>
<dbReference type="InterPro" id="IPR036388">
    <property type="entry name" value="WH-like_DNA-bd_sf"/>
</dbReference>
<dbReference type="InterPro" id="IPR016032">
    <property type="entry name" value="Sig_transdc_resp-reg_C-effctor"/>
</dbReference>
<dbReference type="GO" id="GO:0006355">
    <property type="term" value="P:regulation of DNA-templated transcription"/>
    <property type="evidence" value="ECO:0007669"/>
    <property type="project" value="InterPro"/>
</dbReference>
<name>A0A1G7SID0_9BURK</name>
<evidence type="ECO:0000256" key="3">
    <source>
        <dbReference type="ARBA" id="ARBA00023163"/>
    </source>
</evidence>
<evidence type="ECO:0000313" key="6">
    <source>
        <dbReference type="Proteomes" id="UP000199706"/>
    </source>
</evidence>
<dbReference type="Pfam" id="PF13401">
    <property type="entry name" value="AAA_22"/>
    <property type="match status" value="1"/>
</dbReference>
<dbReference type="PROSITE" id="PS50043">
    <property type="entry name" value="HTH_LUXR_2"/>
    <property type="match status" value="1"/>
</dbReference>
<dbReference type="PANTHER" id="PTHR44688:SF16">
    <property type="entry name" value="DNA-BINDING TRANSCRIPTIONAL ACTIVATOR DEVR_DOSR"/>
    <property type="match status" value="1"/>
</dbReference>
<dbReference type="InterPro" id="IPR059106">
    <property type="entry name" value="WHD_MalT"/>
</dbReference>
<dbReference type="InterPro" id="IPR000792">
    <property type="entry name" value="Tscrpt_reg_LuxR_C"/>
</dbReference>
<keyword evidence="2" id="KW-0238">DNA-binding</keyword>
<dbReference type="EMBL" id="FNCJ01000002">
    <property type="protein sequence ID" value="SDG22795.1"/>
    <property type="molecule type" value="Genomic_DNA"/>
</dbReference>
<dbReference type="SMART" id="SM00421">
    <property type="entry name" value="HTH_LUXR"/>
    <property type="match status" value="1"/>
</dbReference>
<dbReference type="CDD" id="cd06170">
    <property type="entry name" value="LuxR_C_like"/>
    <property type="match status" value="1"/>
</dbReference>
<dbReference type="InterPro" id="IPR027417">
    <property type="entry name" value="P-loop_NTPase"/>
</dbReference>
<dbReference type="Pfam" id="PF00196">
    <property type="entry name" value="GerE"/>
    <property type="match status" value="1"/>
</dbReference>
<accession>A0A1G7SID0</accession>
<dbReference type="Proteomes" id="UP000199706">
    <property type="component" value="Unassembled WGS sequence"/>
</dbReference>
<dbReference type="SUPFAM" id="SSF52540">
    <property type="entry name" value="P-loop containing nucleoside triphosphate hydrolases"/>
    <property type="match status" value="1"/>
</dbReference>
<evidence type="ECO:0000259" key="4">
    <source>
        <dbReference type="PROSITE" id="PS50043"/>
    </source>
</evidence>
<dbReference type="GO" id="GO:0003677">
    <property type="term" value="F:DNA binding"/>
    <property type="evidence" value="ECO:0007669"/>
    <property type="project" value="UniProtKB-KW"/>
</dbReference>
<proteinExistence type="predicted"/>
<evidence type="ECO:0000256" key="2">
    <source>
        <dbReference type="ARBA" id="ARBA00023125"/>
    </source>
</evidence>
<keyword evidence="3" id="KW-0804">Transcription</keyword>